<keyword evidence="10 11" id="KW-0472">Membrane</keyword>
<evidence type="ECO:0000259" key="13">
    <source>
        <dbReference type="PROSITE" id="PS50885"/>
    </source>
</evidence>
<reference evidence="14 15" key="1">
    <citation type="submission" date="2018-10" db="EMBL/GenBank/DDBJ databases">
        <title>Sequencing the genomes of 1000 actinobacteria strains.</title>
        <authorList>
            <person name="Klenk H.-P."/>
        </authorList>
    </citation>
    <scope>NUCLEOTIDE SEQUENCE [LARGE SCALE GENOMIC DNA]</scope>
    <source>
        <strain evidence="14 15">DSM 45175</strain>
    </source>
</reference>
<gene>
    <name evidence="14" type="ORF">BDK92_7562</name>
</gene>
<dbReference type="Pfam" id="PF00512">
    <property type="entry name" value="HisKA"/>
    <property type="match status" value="1"/>
</dbReference>
<evidence type="ECO:0000256" key="8">
    <source>
        <dbReference type="ARBA" id="ARBA00022989"/>
    </source>
</evidence>
<organism evidence="14 15">
    <name type="scientific">Micromonospora pisi</name>
    <dbReference type="NCBI Taxonomy" id="589240"/>
    <lineage>
        <taxon>Bacteria</taxon>
        <taxon>Bacillati</taxon>
        <taxon>Actinomycetota</taxon>
        <taxon>Actinomycetes</taxon>
        <taxon>Micromonosporales</taxon>
        <taxon>Micromonosporaceae</taxon>
        <taxon>Micromonospora</taxon>
    </lineage>
</organism>
<dbReference type="Pfam" id="PF00672">
    <property type="entry name" value="HAMP"/>
    <property type="match status" value="1"/>
</dbReference>
<dbReference type="PANTHER" id="PTHR45436:SF5">
    <property type="entry name" value="SENSOR HISTIDINE KINASE TRCS"/>
    <property type="match status" value="1"/>
</dbReference>
<keyword evidence="7 14" id="KW-0418">Kinase</keyword>
<dbReference type="AlphaFoldDB" id="A0A495JX44"/>
<evidence type="ECO:0000256" key="4">
    <source>
        <dbReference type="ARBA" id="ARBA00022553"/>
    </source>
</evidence>
<dbReference type="SMART" id="SM00304">
    <property type="entry name" value="HAMP"/>
    <property type="match status" value="1"/>
</dbReference>
<proteinExistence type="predicted"/>
<keyword evidence="15" id="KW-1185">Reference proteome</keyword>
<dbReference type="Pfam" id="PF02518">
    <property type="entry name" value="HATPase_c"/>
    <property type="match status" value="1"/>
</dbReference>
<dbReference type="InterPro" id="IPR050428">
    <property type="entry name" value="TCS_sensor_his_kinase"/>
</dbReference>
<evidence type="ECO:0000313" key="15">
    <source>
        <dbReference type="Proteomes" id="UP000277671"/>
    </source>
</evidence>
<dbReference type="Gene3D" id="3.30.565.10">
    <property type="entry name" value="Histidine kinase-like ATPase, C-terminal domain"/>
    <property type="match status" value="1"/>
</dbReference>
<comment type="catalytic activity">
    <reaction evidence="1">
        <text>ATP + protein L-histidine = ADP + protein N-phospho-L-histidine.</text>
        <dbReference type="EC" id="2.7.13.3"/>
    </reaction>
</comment>
<dbReference type="PRINTS" id="PR00344">
    <property type="entry name" value="BCTRLSENSOR"/>
</dbReference>
<dbReference type="SMART" id="SM00387">
    <property type="entry name" value="HATPase_c"/>
    <property type="match status" value="1"/>
</dbReference>
<dbReference type="EMBL" id="RBKT01000001">
    <property type="protein sequence ID" value="RKR93055.1"/>
    <property type="molecule type" value="Genomic_DNA"/>
</dbReference>
<dbReference type="SMART" id="SM00388">
    <property type="entry name" value="HisKA"/>
    <property type="match status" value="1"/>
</dbReference>
<evidence type="ECO:0000259" key="12">
    <source>
        <dbReference type="PROSITE" id="PS50109"/>
    </source>
</evidence>
<dbReference type="SUPFAM" id="SSF158472">
    <property type="entry name" value="HAMP domain-like"/>
    <property type="match status" value="1"/>
</dbReference>
<dbReference type="InterPro" id="IPR003594">
    <property type="entry name" value="HATPase_dom"/>
</dbReference>
<dbReference type="CDD" id="cd00082">
    <property type="entry name" value="HisKA"/>
    <property type="match status" value="1"/>
</dbReference>
<dbReference type="RefSeq" id="WP_170208834.1">
    <property type="nucleotide sequence ID" value="NZ_RBKT01000001.1"/>
</dbReference>
<keyword evidence="5" id="KW-0808">Transferase</keyword>
<keyword evidence="6 11" id="KW-0812">Transmembrane</keyword>
<dbReference type="GO" id="GO:0000155">
    <property type="term" value="F:phosphorelay sensor kinase activity"/>
    <property type="evidence" value="ECO:0007669"/>
    <property type="project" value="InterPro"/>
</dbReference>
<dbReference type="SUPFAM" id="SSF55874">
    <property type="entry name" value="ATPase domain of HSP90 chaperone/DNA topoisomerase II/histidine kinase"/>
    <property type="match status" value="1"/>
</dbReference>
<dbReference type="CDD" id="cd00075">
    <property type="entry name" value="HATPase"/>
    <property type="match status" value="1"/>
</dbReference>
<evidence type="ECO:0000313" key="14">
    <source>
        <dbReference type="EMBL" id="RKR93055.1"/>
    </source>
</evidence>
<dbReference type="SUPFAM" id="SSF47384">
    <property type="entry name" value="Homodimeric domain of signal transducing histidine kinase"/>
    <property type="match status" value="1"/>
</dbReference>
<evidence type="ECO:0000256" key="5">
    <source>
        <dbReference type="ARBA" id="ARBA00022679"/>
    </source>
</evidence>
<evidence type="ECO:0000256" key="1">
    <source>
        <dbReference type="ARBA" id="ARBA00000085"/>
    </source>
</evidence>
<accession>A0A495JX44</accession>
<feature type="transmembrane region" description="Helical" evidence="11">
    <location>
        <begin position="20"/>
        <end position="41"/>
    </location>
</feature>
<feature type="domain" description="Histidine kinase" evidence="12">
    <location>
        <begin position="269"/>
        <end position="480"/>
    </location>
</feature>
<dbReference type="InterPro" id="IPR005467">
    <property type="entry name" value="His_kinase_dom"/>
</dbReference>
<keyword evidence="4" id="KW-0597">Phosphoprotein</keyword>
<dbReference type="CDD" id="cd06225">
    <property type="entry name" value="HAMP"/>
    <property type="match status" value="1"/>
</dbReference>
<dbReference type="PROSITE" id="PS50885">
    <property type="entry name" value="HAMP"/>
    <property type="match status" value="1"/>
</dbReference>
<protein>
    <recommendedName>
        <fullName evidence="3">histidine kinase</fullName>
        <ecNumber evidence="3">2.7.13.3</ecNumber>
    </recommendedName>
</protein>
<dbReference type="InterPro" id="IPR003660">
    <property type="entry name" value="HAMP_dom"/>
</dbReference>
<dbReference type="Proteomes" id="UP000277671">
    <property type="component" value="Unassembled WGS sequence"/>
</dbReference>
<evidence type="ECO:0000256" key="10">
    <source>
        <dbReference type="ARBA" id="ARBA00023136"/>
    </source>
</evidence>
<evidence type="ECO:0000256" key="9">
    <source>
        <dbReference type="ARBA" id="ARBA00023012"/>
    </source>
</evidence>
<sequence>MLGRSGWSRAARSIHTRILLSYIGLIVLSGGLCAVAIHEVLVIRLESRITEAVQQEFQEINRLTTDGRDPRTGAPFTSVQAVFDVYFRRNVPSHEEAVLAFADGRLHHAALGRFPIDQLPHDTMQSFATSVRSYSLADGRPPIDRFDTARGEAYYGILPVRVGGSSGAFVVTILPVTQRQEIADLQTYGAAAVLGVVVLASGCAWLVTGRVLGPVRQLTETARLISQSDLTHRIPVGRQREAAEMALTFNAMLDRLEAVFRREREFILDASHELRGPLTISLGNLTMLDPEDSDRPQWRSTIALVTDELERMGRIVGDLQLLADVAHPQFLQPERIDLELFVAELAVKLSALAPRHWHVDDLGAGIVVADRHRLTEAVINLADNAVRHTEDSGTVALGANVTGTEFRLWVRDTGCGVPLDDQPHIFDRFRRGDQAHLRYPGSGLGLSIVRAIAEAHGGRAELVSRPGAGATFTLVIPRQTREGWHLGQDSDC</sequence>
<dbReference type="EC" id="2.7.13.3" evidence="3"/>
<name>A0A495JX44_9ACTN</name>
<comment type="subcellular location">
    <subcellularLocation>
        <location evidence="2">Cell membrane</location>
    </subcellularLocation>
</comment>
<dbReference type="InterPro" id="IPR003661">
    <property type="entry name" value="HisK_dim/P_dom"/>
</dbReference>
<dbReference type="Gene3D" id="6.10.340.10">
    <property type="match status" value="1"/>
</dbReference>
<evidence type="ECO:0000256" key="2">
    <source>
        <dbReference type="ARBA" id="ARBA00004236"/>
    </source>
</evidence>
<comment type="caution">
    <text evidence="14">The sequence shown here is derived from an EMBL/GenBank/DDBJ whole genome shotgun (WGS) entry which is preliminary data.</text>
</comment>
<feature type="domain" description="HAMP" evidence="13">
    <location>
        <begin position="209"/>
        <end position="261"/>
    </location>
</feature>
<keyword evidence="8 11" id="KW-1133">Transmembrane helix</keyword>
<evidence type="ECO:0000256" key="3">
    <source>
        <dbReference type="ARBA" id="ARBA00012438"/>
    </source>
</evidence>
<dbReference type="Gene3D" id="1.10.287.130">
    <property type="match status" value="1"/>
</dbReference>
<evidence type="ECO:0000256" key="6">
    <source>
        <dbReference type="ARBA" id="ARBA00022692"/>
    </source>
</evidence>
<dbReference type="InterPro" id="IPR036097">
    <property type="entry name" value="HisK_dim/P_sf"/>
</dbReference>
<keyword evidence="9" id="KW-0902">Two-component regulatory system</keyword>
<evidence type="ECO:0000256" key="11">
    <source>
        <dbReference type="SAM" id="Phobius"/>
    </source>
</evidence>
<evidence type="ECO:0000256" key="7">
    <source>
        <dbReference type="ARBA" id="ARBA00022777"/>
    </source>
</evidence>
<dbReference type="PANTHER" id="PTHR45436">
    <property type="entry name" value="SENSOR HISTIDINE KINASE YKOH"/>
    <property type="match status" value="1"/>
</dbReference>
<dbReference type="GO" id="GO:0005886">
    <property type="term" value="C:plasma membrane"/>
    <property type="evidence" value="ECO:0007669"/>
    <property type="project" value="UniProtKB-SubCell"/>
</dbReference>
<dbReference type="InterPro" id="IPR036890">
    <property type="entry name" value="HATPase_C_sf"/>
</dbReference>
<dbReference type="PROSITE" id="PS50109">
    <property type="entry name" value="HIS_KIN"/>
    <property type="match status" value="1"/>
</dbReference>
<dbReference type="InterPro" id="IPR004358">
    <property type="entry name" value="Sig_transdc_His_kin-like_C"/>
</dbReference>